<reference evidence="2" key="2">
    <citation type="submission" date="2023-07" db="EMBL/GenBank/DDBJ databases">
        <title>Description of Mycobacterium gordonae subsp. intergordonae subsp.nov. and Mycobacterium gordonae subsp. gordonae subsp. nov.</title>
        <authorList>
            <person name="Huang H."/>
        </authorList>
    </citation>
    <scope>NUCLEOTIDE SEQUENCE [LARGE SCALE GENOMIC DNA]</scope>
    <source>
        <strain evidence="2">24</strain>
    </source>
</reference>
<dbReference type="Gene3D" id="2.130.10.10">
    <property type="entry name" value="YVTN repeat-like/Quinoprotein amine dehydrogenase"/>
    <property type="match status" value="1"/>
</dbReference>
<gene>
    <name evidence="1" type="ORF">H0P51_11250</name>
</gene>
<dbReference type="AlphaFoldDB" id="A0A7D6I875"/>
<reference evidence="2" key="1">
    <citation type="submission" date="2020-07" db="EMBL/GenBank/DDBJ databases">
        <title>Description of Mycobacterium gordonae subsp. intergordonae subsp.nov. and Mycobacterium gordonae subsp. gordonae subsp. nov.</title>
        <authorList>
            <person name="Yu X."/>
        </authorList>
    </citation>
    <scope>NUCLEOTIDE SEQUENCE [LARGE SCALE GENOMIC DNA]</scope>
    <source>
        <strain evidence="2">24</strain>
    </source>
</reference>
<evidence type="ECO:0000313" key="2">
    <source>
        <dbReference type="Proteomes" id="UP000510682"/>
    </source>
</evidence>
<dbReference type="SUPFAM" id="SSF50974">
    <property type="entry name" value="Nitrous oxide reductase, N-terminal domain"/>
    <property type="match status" value="1"/>
</dbReference>
<sequence>MWLHPLCRGPARPNSHLVRRRMRLAAVVCRLPVAAVQRWSRLLRPLVSLQLPVSRTVSVINPATNTVTATIGIGGNPVWAAVDPSTGDIFVTNSVNGTVTMISE</sequence>
<organism evidence="1 2">
    <name type="scientific">Mycobacterium vicinigordonae</name>
    <dbReference type="NCBI Taxonomy" id="1719132"/>
    <lineage>
        <taxon>Bacteria</taxon>
        <taxon>Bacillati</taxon>
        <taxon>Actinomycetota</taxon>
        <taxon>Actinomycetes</taxon>
        <taxon>Mycobacteriales</taxon>
        <taxon>Mycobacteriaceae</taxon>
        <taxon>Mycobacterium</taxon>
    </lineage>
</organism>
<dbReference type="InterPro" id="IPR015943">
    <property type="entry name" value="WD40/YVTN_repeat-like_dom_sf"/>
</dbReference>
<dbReference type="InterPro" id="IPR011964">
    <property type="entry name" value="YVTN_b-propeller_repeat"/>
</dbReference>
<dbReference type="Proteomes" id="UP000510682">
    <property type="component" value="Chromosome"/>
</dbReference>
<keyword evidence="2" id="KW-1185">Reference proteome</keyword>
<protein>
    <recommendedName>
        <fullName evidence="3">YncE family protein</fullName>
    </recommendedName>
</protein>
<dbReference type="NCBIfam" id="TIGR02276">
    <property type="entry name" value="beta_rpt_yvtn"/>
    <property type="match status" value="1"/>
</dbReference>
<dbReference type="InterPro" id="IPR011045">
    <property type="entry name" value="N2O_reductase_N"/>
</dbReference>
<name>A0A7D6I875_9MYCO</name>
<evidence type="ECO:0008006" key="3">
    <source>
        <dbReference type="Google" id="ProtNLM"/>
    </source>
</evidence>
<dbReference type="KEGG" id="mgor:H0P51_11250"/>
<evidence type="ECO:0000313" key="1">
    <source>
        <dbReference type="EMBL" id="QLL09398.1"/>
    </source>
</evidence>
<dbReference type="EMBL" id="CP059165">
    <property type="protein sequence ID" value="QLL09398.1"/>
    <property type="molecule type" value="Genomic_DNA"/>
</dbReference>
<proteinExistence type="predicted"/>
<accession>A0A7D6I875</accession>